<dbReference type="InterPro" id="IPR003593">
    <property type="entry name" value="AAA+_ATPase"/>
</dbReference>
<reference evidence="5" key="1">
    <citation type="submission" date="2018-12" db="EMBL/GenBank/DDBJ databases">
        <title>Novel natural products biosynthetic potential of the class Ktedonobacteria.</title>
        <authorList>
            <person name="Zheng Y."/>
            <person name="Saitou A."/>
            <person name="Wang C.M."/>
            <person name="Toyoda A."/>
            <person name="Minakuchi Y."/>
            <person name="Sekiguchi Y."/>
            <person name="Ueda K."/>
            <person name="Takano H."/>
            <person name="Sakai Y."/>
            <person name="Yokota A."/>
            <person name="Yabe S."/>
        </authorList>
    </citation>
    <scope>NUCLEOTIDE SEQUENCE</scope>
    <source>
        <strain evidence="5">COM3</strain>
    </source>
</reference>
<dbReference type="SUPFAM" id="SSF52540">
    <property type="entry name" value="P-loop containing nucleoside triphosphate hydrolases"/>
    <property type="match status" value="1"/>
</dbReference>
<dbReference type="InterPro" id="IPR041617">
    <property type="entry name" value="TPR_MalT"/>
</dbReference>
<dbReference type="EMBL" id="AP019376">
    <property type="protein sequence ID" value="BBH85496.1"/>
    <property type="molecule type" value="Genomic_DNA"/>
</dbReference>
<dbReference type="PANTHER" id="PTHR44688">
    <property type="entry name" value="DNA-BINDING TRANSCRIPTIONAL ACTIVATOR DEVR_DOSR"/>
    <property type="match status" value="1"/>
</dbReference>
<dbReference type="PROSITE" id="PS00622">
    <property type="entry name" value="HTH_LUXR_1"/>
    <property type="match status" value="1"/>
</dbReference>
<dbReference type="InterPro" id="IPR016032">
    <property type="entry name" value="Sig_transdc_resp-reg_C-effctor"/>
</dbReference>
<dbReference type="AlphaFoldDB" id="A0A455SCL4"/>
<dbReference type="GO" id="GO:0006355">
    <property type="term" value="P:regulation of DNA-templated transcription"/>
    <property type="evidence" value="ECO:0007669"/>
    <property type="project" value="InterPro"/>
</dbReference>
<dbReference type="Gene3D" id="1.25.40.10">
    <property type="entry name" value="Tetratricopeptide repeat domain"/>
    <property type="match status" value="1"/>
</dbReference>
<dbReference type="InterPro" id="IPR059106">
    <property type="entry name" value="WHD_MalT"/>
</dbReference>
<dbReference type="Gene3D" id="1.10.10.10">
    <property type="entry name" value="Winged helix-like DNA-binding domain superfamily/Winged helix DNA-binding domain"/>
    <property type="match status" value="1"/>
</dbReference>
<accession>A0A455SCL4</accession>
<name>A0A455SCL4_9CHLR</name>
<proteinExistence type="predicted"/>
<dbReference type="InterPro" id="IPR036388">
    <property type="entry name" value="WH-like_DNA-bd_sf"/>
</dbReference>
<organism evidence="5">
    <name type="scientific">Thermosporothrix sp. COM3</name>
    <dbReference type="NCBI Taxonomy" id="2490863"/>
    <lineage>
        <taxon>Bacteria</taxon>
        <taxon>Bacillati</taxon>
        <taxon>Chloroflexota</taxon>
        <taxon>Ktedonobacteria</taxon>
        <taxon>Ktedonobacterales</taxon>
        <taxon>Thermosporotrichaceae</taxon>
        <taxon>Thermosporothrix</taxon>
    </lineage>
</organism>
<dbReference type="InterPro" id="IPR011990">
    <property type="entry name" value="TPR-like_helical_dom_sf"/>
</dbReference>
<dbReference type="Pfam" id="PF17874">
    <property type="entry name" value="TPR_MalT"/>
    <property type="match status" value="1"/>
</dbReference>
<keyword evidence="3" id="KW-0804">Transcription</keyword>
<dbReference type="SMART" id="SM00028">
    <property type="entry name" value="TPR"/>
    <property type="match status" value="5"/>
</dbReference>
<dbReference type="SMART" id="SM00382">
    <property type="entry name" value="AAA"/>
    <property type="match status" value="1"/>
</dbReference>
<keyword evidence="1" id="KW-0805">Transcription regulation</keyword>
<evidence type="ECO:0000256" key="1">
    <source>
        <dbReference type="ARBA" id="ARBA00023015"/>
    </source>
</evidence>
<dbReference type="InterPro" id="IPR019734">
    <property type="entry name" value="TPR_rpt"/>
</dbReference>
<protein>
    <recommendedName>
        <fullName evidence="4">HTH luxR-type domain-containing protein</fullName>
    </recommendedName>
</protein>
<dbReference type="PANTHER" id="PTHR44688:SF16">
    <property type="entry name" value="DNA-BINDING TRANSCRIPTIONAL ACTIVATOR DEVR_DOSR"/>
    <property type="match status" value="1"/>
</dbReference>
<dbReference type="CDD" id="cd06170">
    <property type="entry name" value="LuxR_C_like"/>
    <property type="match status" value="1"/>
</dbReference>
<gene>
    <name evidence="5" type="ORF">KTC_02470</name>
</gene>
<evidence type="ECO:0000256" key="2">
    <source>
        <dbReference type="ARBA" id="ARBA00023125"/>
    </source>
</evidence>
<dbReference type="Pfam" id="PF00196">
    <property type="entry name" value="GerE"/>
    <property type="match status" value="1"/>
</dbReference>
<evidence type="ECO:0000313" key="5">
    <source>
        <dbReference type="EMBL" id="BBH85496.1"/>
    </source>
</evidence>
<sequence length="1026" mass="117109">MAKATLVWSQDAQRYLWRDTQESGIVEPETWKQRLSAYTSFSFQGREGQLTLLKEMRPRGNEGYWYAYRRRGKRTVKRYVGRTGDLDFDRLEQIARTLMEQPAPSKPDERPVDLLLLSKTRLPRLHSALLVRDHLLRQLDRSLEQKLTLISAPAGSGKTTLVRQWIAARQESMPPVAWVSLDADDNDASRFWRYVMTACLHFQSGIQDALTLLQTKAQPPFEPSIIETALTLFLNELAQSRHGGVLVLDDYHVITSKRIQENMTFFLDYLPEDMHVIITTRSEPAFPLARLRARNELYEIQSAALRFTQAETRRLLQQETGASVLPEVAQQITTHFEGWAAGLRLLLYTLQAHTAFPEMDAILHTFASRQDSLQDYFVTEVLNTQPEPMQRFLLQTSVLGRLNASLCDALTGSHDSQHILAELARLNLFLEPLGAGEWYRYHGLFAEAMQQEARQRLGAETLSALSSQASLWYEQHGFYTEAIEAALHARNYPRAIVLIERLLALSPHENQQRDYHALYHWLSQLPTEQLTQHPVLCLAYAIARLFTVVTWQPSGEHLESIEGFLRIAEEHFQTENNHPRLGEIYAFRALLAWRQDDSEQAGKYARHALTLLSLEQRSWRCLSLSMAGKAALLHLGEVTTSRQLLEEAYALCQEVDNHYFKRTTANMLARTYTEQGELHRAADYYQRALDEARAHIYSNDIAHALLGLAHISYEWNELATAQQQIQEALAINEQLGYTLHQVQGTLQLARISHARGESQQAIHRLHMLANSMKGLSGSLPVTLIREIQALQAQQALAAGDLATVQRWIHSTRDEAVQPFTAEREALVLARWLHRQHRDDEALDLLQRLRREAEASGHMRSVYEIQALLALLYAAQKQYARAQQTLRSLLEQTYVEGYMRLFLDEGKAMMDLLLSLLPSRTSSLAGYIQRLLHASPEEPQPAPALPEPLSPQEQRVLYQLSLGRSNADIAQQLIVSVNTVRTQVQSIYRKLNVHNRASAIKVAHRLGLLNPVPQQANEYHTPYRHSG</sequence>
<dbReference type="PROSITE" id="PS50043">
    <property type="entry name" value="HTH_LUXR_2"/>
    <property type="match status" value="1"/>
</dbReference>
<dbReference type="SUPFAM" id="SSF46894">
    <property type="entry name" value="C-terminal effector domain of the bipartite response regulators"/>
    <property type="match status" value="1"/>
</dbReference>
<dbReference type="InterPro" id="IPR027417">
    <property type="entry name" value="P-loop_NTPase"/>
</dbReference>
<dbReference type="Pfam" id="PF25873">
    <property type="entry name" value="WHD_MalT"/>
    <property type="match status" value="1"/>
</dbReference>
<feature type="domain" description="HTH luxR-type" evidence="4">
    <location>
        <begin position="941"/>
        <end position="1006"/>
    </location>
</feature>
<dbReference type="SUPFAM" id="SSF48452">
    <property type="entry name" value="TPR-like"/>
    <property type="match status" value="1"/>
</dbReference>
<evidence type="ECO:0000259" key="4">
    <source>
        <dbReference type="PROSITE" id="PS50043"/>
    </source>
</evidence>
<dbReference type="SMART" id="SM00421">
    <property type="entry name" value="HTH_LUXR"/>
    <property type="match status" value="1"/>
</dbReference>
<evidence type="ECO:0000256" key="3">
    <source>
        <dbReference type="ARBA" id="ARBA00023163"/>
    </source>
</evidence>
<dbReference type="Gene3D" id="3.40.50.300">
    <property type="entry name" value="P-loop containing nucleotide triphosphate hydrolases"/>
    <property type="match status" value="1"/>
</dbReference>
<dbReference type="PRINTS" id="PR00038">
    <property type="entry name" value="HTHLUXR"/>
</dbReference>
<keyword evidence="2" id="KW-0238">DNA-binding</keyword>
<dbReference type="InterPro" id="IPR000792">
    <property type="entry name" value="Tscrpt_reg_LuxR_C"/>
</dbReference>
<dbReference type="GO" id="GO:0003677">
    <property type="term" value="F:DNA binding"/>
    <property type="evidence" value="ECO:0007669"/>
    <property type="project" value="UniProtKB-KW"/>
</dbReference>